<dbReference type="Proteomes" id="UP001596072">
    <property type="component" value="Unassembled WGS sequence"/>
</dbReference>
<evidence type="ECO:0000256" key="4">
    <source>
        <dbReference type="ARBA" id="ARBA00022692"/>
    </source>
</evidence>
<keyword evidence="9" id="KW-1185">Reference proteome</keyword>
<evidence type="ECO:0000256" key="2">
    <source>
        <dbReference type="ARBA" id="ARBA00006679"/>
    </source>
</evidence>
<evidence type="ECO:0000256" key="7">
    <source>
        <dbReference type="SAM" id="Phobius"/>
    </source>
</evidence>
<proteinExistence type="inferred from homology"/>
<dbReference type="Pfam" id="PF07681">
    <property type="entry name" value="DoxX"/>
    <property type="match status" value="1"/>
</dbReference>
<evidence type="ECO:0000313" key="8">
    <source>
        <dbReference type="EMBL" id="MFC5729426.1"/>
    </source>
</evidence>
<dbReference type="EMBL" id="JBHSNS010000004">
    <property type="protein sequence ID" value="MFC5729426.1"/>
    <property type="molecule type" value="Genomic_DNA"/>
</dbReference>
<feature type="transmembrane region" description="Helical" evidence="7">
    <location>
        <begin position="72"/>
        <end position="97"/>
    </location>
</feature>
<comment type="similarity">
    <text evidence="2">Belongs to the DoxX family.</text>
</comment>
<comment type="caution">
    <text evidence="8">The sequence shown here is derived from an EMBL/GenBank/DDBJ whole genome shotgun (WGS) entry which is preliminary data.</text>
</comment>
<name>A0ABW0ZEI4_9ACTN</name>
<feature type="transmembrane region" description="Helical" evidence="7">
    <location>
        <begin position="12"/>
        <end position="32"/>
    </location>
</feature>
<gene>
    <name evidence="8" type="ORF">ACFPQB_10905</name>
</gene>
<evidence type="ECO:0000256" key="3">
    <source>
        <dbReference type="ARBA" id="ARBA00022475"/>
    </source>
</evidence>
<sequence length="143" mass="14483">MKLGHPLPTPAVDLGLLLARVLIGIVLIAHGWQKFATYTLDGTAQSFDLMGVPAPQAAAVFAAVVELAGGTLLLVGLLTPVAAALVVLDMLGAFWFAHRSAGVFVADGGWELVAVIAALAVAVAAAGPGRASLDHAIDRKIAA</sequence>
<dbReference type="PANTHER" id="PTHR33452">
    <property type="entry name" value="OXIDOREDUCTASE CATD-RELATED"/>
    <property type="match status" value="1"/>
</dbReference>
<dbReference type="InterPro" id="IPR051907">
    <property type="entry name" value="DoxX-like_oxidoreductase"/>
</dbReference>
<evidence type="ECO:0000256" key="6">
    <source>
        <dbReference type="ARBA" id="ARBA00023136"/>
    </source>
</evidence>
<evidence type="ECO:0000313" key="9">
    <source>
        <dbReference type="Proteomes" id="UP001596072"/>
    </source>
</evidence>
<dbReference type="RefSeq" id="WP_136432626.1">
    <property type="nucleotide sequence ID" value="NZ_JBHSNS010000004.1"/>
</dbReference>
<protein>
    <submittedName>
        <fullName evidence="8">DoxX family protein</fullName>
    </submittedName>
</protein>
<keyword evidence="4 7" id="KW-0812">Transmembrane</keyword>
<evidence type="ECO:0000256" key="5">
    <source>
        <dbReference type="ARBA" id="ARBA00022989"/>
    </source>
</evidence>
<feature type="transmembrane region" description="Helical" evidence="7">
    <location>
        <begin position="109"/>
        <end position="129"/>
    </location>
</feature>
<keyword evidence="5 7" id="KW-1133">Transmembrane helix</keyword>
<reference evidence="9" key="1">
    <citation type="journal article" date="2019" name="Int. J. Syst. Evol. Microbiol.">
        <title>The Global Catalogue of Microorganisms (GCM) 10K type strain sequencing project: providing services to taxonomists for standard genome sequencing and annotation.</title>
        <authorList>
            <consortium name="The Broad Institute Genomics Platform"/>
            <consortium name="The Broad Institute Genome Sequencing Center for Infectious Disease"/>
            <person name="Wu L."/>
            <person name="Ma J."/>
        </authorList>
    </citation>
    <scope>NUCLEOTIDE SEQUENCE [LARGE SCALE GENOMIC DNA]</scope>
    <source>
        <strain evidence="9">YIM 94188</strain>
    </source>
</reference>
<dbReference type="PANTHER" id="PTHR33452:SF1">
    <property type="entry name" value="INNER MEMBRANE PROTEIN YPHA-RELATED"/>
    <property type="match status" value="1"/>
</dbReference>
<comment type="subcellular location">
    <subcellularLocation>
        <location evidence="1">Cell membrane</location>
        <topology evidence="1">Multi-pass membrane protein</topology>
    </subcellularLocation>
</comment>
<accession>A0ABW0ZEI4</accession>
<keyword evidence="3" id="KW-1003">Cell membrane</keyword>
<evidence type="ECO:0000256" key="1">
    <source>
        <dbReference type="ARBA" id="ARBA00004651"/>
    </source>
</evidence>
<organism evidence="8 9">
    <name type="scientific">Nocardioides vastitatis</name>
    <dbReference type="NCBI Taxonomy" id="2568655"/>
    <lineage>
        <taxon>Bacteria</taxon>
        <taxon>Bacillati</taxon>
        <taxon>Actinomycetota</taxon>
        <taxon>Actinomycetes</taxon>
        <taxon>Propionibacteriales</taxon>
        <taxon>Nocardioidaceae</taxon>
        <taxon>Nocardioides</taxon>
    </lineage>
</organism>
<dbReference type="InterPro" id="IPR032808">
    <property type="entry name" value="DoxX"/>
</dbReference>
<keyword evidence="6 7" id="KW-0472">Membrane</keyword>